<organism evidence="2 3">
    <name type="scientific">Trichoglossum hirsutum</name>
    <dbReference type="NCBI Taxonomy" id="265104"/>
    <lineage>
        <taxon>Eukaryota</taxon>
        <taxon>Fungi</taxon>
        <taxon>Dikarya</taxon>
        <taxon>Ascomycota</taxon>
        <taxon>Pezizomycotina</taxon>
        <taxon>Geoglossomycetes</taxon>
        <taxon>Geoglossales</taxon>
        <taxon>Geoglossaceae</taxon>
        <taxon>Trichoglossum</taxon>
    </lineage>
</organism>
<comment type="caution">
    <text evidence="2">The sequence shown here is derived from an EMBL/GenBank/DDBJ whole genome shotgun (WGS) entry which is preliminary data.</text>
</comment>
<name>A0A9P8LHB9_9PEZI</name>
<evidence type="ECO:0000259" key="1">
    <source>
        <dbReference type="Pfam" id="PF10469"/>
    </source>
</evidence>
<dbReference type="PANTHER" id="PTHR13360:SF1">
    <property type="entry name" value="ACTIVATING SIGNAL COINTEGRATOR 1 COMPLEX SUBUNIT 1"/>
    <property type="match status" value="1"/>
</dbReference>
<gene>
    <name evidence="2" type="ORF">GP486_000695</name>
</gene>
<keyword evidence="3" id="KW-1185">Reference proteome</keyword>
<dbReference type="InterPro" id="IPR009210">
    <property type="entry name" value="ASCC1"/>
</dbReference>
<dbReference type="GO" id="GO:0006307">
    <property type="term" value="P:DNA alkylation repair"/>
    <property type="evidence" value="ECO:0007669"/>
    <property type="project" value="InterPro"/>
</dbReference>
<dbReference type="GO" id="GO:0005634">
    <property type="term" value="C:nucleus"/>
    <property type="evidence" value="ECO:0007669"/>
    <property type="project" value="TreeGrafter"/>
</dbReference>
<feature type="domain" description="A-kinase anchor protein 7-like phosphoesterase" evidence="1">
    <location>
        <begin position="12"/>
        <end position="230"/>
    </location>
</feature>
<reference evidence="2" key="1">
    <citation type="submission" date="2021-03" db="EMBL/GenBank/DDBJ databases">
        <title>Comparative genomics and phylogenomic investigation of the class Geoglossomycetes provide insights into ecological specialization and systematics.</title>
        <authorList>
            <person name="Melie T."/>
            <person name="Pirro S."/>
            <person name="Miller A.N."/>
            <person name="Quandt A."/>
        </authorList>
    </citation>
    <scope>NUCLEOTIDE SEQUENCE</scope>
    <source>
        <strain evidence="2">CAQ_001_2017</strain>
    </source>
</reference>
<dbReference type="AlphaFoldDB" id="A0A9P8LHB9"/>
<dbReference type="EMBL" id="JAGHQM010000050">
    <property type="protein sequence ID" value="KAH0565915.1"/>
    <property type="molecule type" value="Genomic_DNA"/>
</dbReference>
<dbReference type="Pfam" id="PF10469">
    <property type="entry name" value="AKAP7_NLS"/>
    <property type="match status" value="1"/>
</dbReference>
<dbReference type="InterPro" id="IPR019510">
    <property type="entry name" value="AKAP7-like_phosphoesterase"/>
</dbReference>
<dbReference type="GO" id="GO:0006355">
    <property type="term" value="P:regulation of DNA-templated transcription"/>
    <property type="evidence" value="ECO:0007669"/>
    <property type="project" value="TreeGrafter"/>
</dbReference>
<dbReference type="PANTHER" id="PTHR13360">
    <property type="entry name" value="ACTIVATING SIGNAL COINTEGRATOR 1 COMPLEX SUBUNIT 1"/>
    <property type="match status" value="1"/>
</dbReference>
<protein>
    <recommendedName>
        <fullName evidence="1">A-kinase anchor protein 7-like phosphoesterase domain-containing protein</fullName>
    </recommendedName>
</protein>
<accession>A0A9P8LHB9</accession>
<sequence length="252" mass="27948">MPPGKPPRAPLTHFLCLPLVTSESRPQLRASLQQFSADILTPRSDRQYAIPEKAIRPLDTLHLTIGVMSLQEPEKLDRAQKHLESIDLRSLLRTASVTALERDAPPLQVPTDTAPLTISLKSVVTMHPPTSASVLHSIPVDTTNRLGPFCQLLRDSFQREGLIEDEGRPLLLHATVLNTTYASGRAGRRDSAKGKITFDASEIISRYEGFMFVKDMRVENVAICRMGARKIVDEETGCATEKYEVVQEVSLP</sequence>
<proteinExistence type="predicted"/>
<dbReference type="Proteomes" id="UP000750711">
    <property type="component" value="Unassembled WGS sequence"/>
</dbReference>
<evidence type="ECO:0000313" key="2">
    <source>
        <dbReference type="EMBL" id="KAH0565915.1"/>
    </source>
</evidence>
<evidence type="ECO:0000313" key="3">
    <source>
        <dbReference type="Proteomes" id="UP000750711"/>
    </source>
</evidence>
<dbReference type="Gene3D" id="3.90.1140.10">
    <property type="entry name" value="Cyclic phosphodiesterase"/>
    <property type="match status" value="1"/>
</dbReference>